<dbReference type="SUPFAM" id="SSF50985">
    <property type="entry name" value="RCC1/BLIP-II"/>
    <property type="match status" value="1"/>
</dbReference>
<dbReference type="FunCoup" id="A0A151ZH19">
    <property type="interactions" value="61"/>
</dbReference>
<evidence type="ECO:0000313" key="4">
    <source>
        <dbReference type="EMBL" id="KYQ93170.1"/>
    </source>
</evidence>
<protein>
    <submittedName>
        <fullName evidence="4">Ankyrin repeat-containing protein</fullName>
    </submittedName>
</protein>
<dbReference type="OMA" id="CLILTDK"/>
<sequence length="352" mass="40052">MIQYGVNEMIQYGIEKFKNKNIKSIVTNSLFILIVTNKNEFHSYRMSSLNVYKELVLPNHLKLVSSIACGFNHCHIILSTSNEIYGMGDNYSNQLGLDTKSYYNDFIKVDLFNDKSIHSISSGRDYSIVYNDYKVYTVGTNNTYGQLGINESIPLDIIRAVDWSTSSLGEELVKKIVCGDYHNLILTKSGKVKSFGWNQYYQCGLENANDQSTPRLIESIGNVKVVDITCSSWHSVFLSADGRVYSCGWNINGQLGQNDTLSRSIPTLIESLDDLVIQSIQVSSRTTVLKDTLNRVFICGFIKYFKDSFKSLSSHTSDQIEYPKPIIELQQQLQQESILNNIHFNQNTFFIY</sequence>
<organism evidence="4 5">
    <name type="scientific">Tieghemostelium lacteum</name>
    <name type="common">Slime mold</name>
    <name type="synonym">Dictyostelium lacteum</name>
    <dbReference type="NCBI Taxonomy" id="361077"/>
    <lineage>
        <taxon>Eukaryota</taxon>
        <taxon>Amoebozoa</taxon>
        <taxon>Evosea</taxon>
        <taxon>Eumycetozoa</taxon>
        <taxon>Dictyostelia</taxon>
        <taxon>Dictyosteliales</taxon>
        <taxon>Raperosteliaceae</taxon>
        <taxon>Tieghemostelium</taxon>
    </lineage>
</organism>
<keyword evidence="1" id="KW-0677">Repeat</keyword>
<feature type="repeat" description="RCC1" evidence="2">
    <location>
        <begin position="242"/>
        <end position="292"/>
    </location>
</feature>
<comment type="caution">
    <text evidence="4">The sequence shown here is derived from an EMBL/GenBank/DDBJ whole genome shotgun (WGS) entry which is preliminary data.</text>
</comment>
<keyword evidence="5" id="KW-1185">Reference proteome</keyword>
<evidence type="ECO:0000256" key="1">
    <source>
        <dbReference type="ARBA" id="ARBA00022737"/>
    </source>
</evidence>
<evidence type="ECO:0000313" key="5">
    <source>
        <dbReference type="Proteomes" id="UP000076078"/>
    </source>
</evidence>
<dbReference type="STRING" id="361077.A0A151ZH19"/>
<dbReference type="PROSITE" id="PS50012">
    <property type="entry name" value="RCC1_3"/>
    <property type="match status" value="3"/>
</dbReference>
<dbReference type="PANTHER" id="PTHR22872">
    <property type="entry name" value="BTK-BINDING PROTEIN-RELATED"/>
    <property type="match status" value="1"/>
</dbReference>
<name>A0A151ZH19_TIELA</name>
<dbReference type="Gene3D" id="2.130.10.30">
    <property type="entry name" value="Regulator of chromosome condensation 1/beta-lactamase-inhibitor protein II"/>
    <property type="match status" value="1"/>
</dbReference>
<dbReference type="PRINTS" id="PR00633">
    <property type="entry name" value="RCCNDNSATION"/>
</dbReference>
<dbReference type="InterPro" id="IPR058923">
    <property type="entry name" value="RCC1-like_dom"/>
</dbReference>
<accession>A0A151ZH19</accession>
<feature type="repeat" description="RCC1" evidence="2">
    <location>
        <begin position="133"/>
        <end position="189"/>
    </location>
</feature>
<dbReference type="OrthoDB" id="5370059at2759"/>
<dbReference type="InterPro" id="IPR000408">
    <property type="entry name" value="Reg_chr_condens"/>
</dbReference>
<dbReference type="InParanoid" id="A0A151ZH19"/>
<dbReference type="Pfam" id="PF25390">
    <property type="entry name" value="WD40_RLD"/>
    <property type="match status" value="1"/>
</dbReference>
<dbReference type="PANTHER" id="PTHR22872:SF10">
    <property type="entry name" value="ULTRAVIOLET-B RECEPTOR UVR8"/>
    <property type="match status" value="1"/>
</dbReference>
<evidence type="ECO:0000256" key="2">
    <source>
        <dbReference type="PROSITE-ProRule" id="PRU00235"/>
    </source>
</evidence>
<dbReference type="AlphaFoldDB" id="A0A151ZH19"/>
<feature type="repeat" description="RCC1" evidence="2">
    <location>
        <begin position="190"/>
        <end position="241"/>
    </location>
</feature>
<feature type="domain" description="RCC1-like" evidence="3">
    <location>
        <begin position="57"/>
        <end position="304"/>
    </location>
</feature>
<evidence type="ECO:0000259" key="3">
    <source>
        <dbReference type="Pfam" id="PF25390"/>
    </source>
</evidence>
<gene>
    <name evidence="4" type="ORF">DLAC_05804</name>
</gene>
<proteinExistence type="predicted"/>
<dbReference type="InterPro" id="IPR009091">
    <property type="entry name" value="RCC1/BLIP-II"/>
</dbReference>
<reference evidence="4 5" key="1">
    <citation type="submission" date="2015-12" db="EMBL/GenBank/DDBJ databases">
        <title>Dictyostelia acquired genes for synthesis and detection of signals that induce cell-type specialization by lateral gene transfer from prokaryotes.</title>
        <authorList>
            <person name="Gloeckner G."/>
            <person name="Schaap P."/>
        </authorList>
    </citation>
    <scope>NUCLEOTIDE SEQUENCE [LARGE SCALE GENOMIC DNA]</scope>
    <source>
        <strain evidence="4 5">TK</strain>
    </source>
</reference>
<dbReference type="InterPro" id="IPR051625">
    <property type="entry name" value="Signaling_Regulatory_Domain"/>
</dbReference>
<dbReference type="EMBL" id="LODT01000028">
    <property type="protein sequence ID" value="KYQ93170.1"/>
    <property type="molecule type" value="Genomic_DNA"/>
</dbReference>
<dbReference type="Proteomes" id="UP000076078">
    <property type="component" value="Unassembled WGS sequence"/>
</dbReference>